<comment type="similarity">
    <text evidence="2">Belongs to the hyi family.</text>
</comment>
<dbReference type="InterPro" id="IPR036237">
    <property type="entry name" value="Xyl_isomerase-like_sf"/>
</dbReference>
<protein>
    <submittedName>
        <fullName evidence="4">Hydroxypyruvate isomerase</fullName>
    </submittedName>
</protein>
<dbReference type="GO" id="GO:0016853">
    <property type="term" value="F:isomerase activity"/>
    <property type="evidence" value="ECO:0007669"/>
    <property type="project" value="UniProtKB-KW"/>
</dbReference>
<keyword evidence="1 2" id="KW-0413">Isomerase</keyword>
<evidence type="ECO:0000256" key="2">
    <source>
        <dbReference type="PIRNR" id="PIRNR006241"/>
    </source>
</evidence>
<dbReference type="SUPFAM" id="SSF51658">
    <property type="entry name" value="Xylose isomerase-like"/>
    <property type="match status" value="1"/>
</dbReference>
<dbReference type="InterPro" id="IPR026040">
    <property type="entry name" value="HyI-like"/>
</dbReference>
<dbReference type="InterPro" id="IPR013022">
    <property type="entry name" value="Xyl_isomerase-like_TIM-brl"/>
</dbReference>
<dbReference type="RefSeq" id="WP_069516036.1">
    <property type="nucleotide sequence ID" value="NZ_FOFP01000002.1"/>
</dbReference>
<proteinExistence type="inferred from homology"/>
<sequence>MKIAANLSMLFVERPLRERVQAACAAGFAGVEIQFPYEVPAIVLKEALDAAGLPLVLINLPAADLTDGGPGLAAVPARQAAFDKALEQALSYAAMVRPLAVNVLPGRLAEGVERAQALATLTANLRRAAEAFAVLGIGVLVEAINPLYMPGFLINTPDDLAALLDAVDHPNCRAQFDLYHMARQGIDLPAGIARLAGRIGHVQFADCPGRGMPGSGKLDFATAIAALRSSGYQGWLSAEYRPGDATTQDTLAWLPEWRQRGWIEAR</sequence>
<feature type="domain" description="Xylose isomerase-like TIM barrel" evidence="3">
    <location>
        <begin position="21"/>
        <end position="256"/>
    </location>
</feature>
<comment type="caution">
    <text evidence="4">The sequence shown here is derived from an EMBL/GenBank/DDBJ whole genome shotgun (WGS) entry which is preliminary data.</text>
</comment>
<organism evidence="4 5">
    <name type="scientific">Pseudomonas cuatrocienegasensis</name>
    <dbReference type="NCBI Taxonomy" id="543360"/>
    <lineage>
        <taxon>Bacteria</taxon>
        <taxon>Pseudomonadati</taxon>
        <taxon>Pseudomonadota</taxon>
        <taxon>Gammaproteobacteria</taxon>
        <taxon>Pseudomonadales</taxon>
        <taxon>Pseudomonadaceae</taxon>
        <taxon>Pseudomonas</taxon>
    </lineage>
</organism>
<dbReference type="PANTHER" id="PTHR43489">
    <property type="entry name" value="ISOMERASE"/>
    <property type="match status" value="1"/>
</dbReference>
<dbReference type="InterPro" id="IPR050417">
    <property type="entry name" value="Sugar_Epim/Isomerase"/>
</dbReference>
<evidence type="ECO:0000313" key="5">
    <source>
        <dbReference type="Proteomes" id="UP000198512"/>
    </source>
</evidence>
<reference evidence="4 5" key="1">
    <citation type="submission" date="2016-10" db="EMBL/GenBank/DDBJ databases">
        <authorList>
            <person name="Varghese N."/>
            <person name="Submissions S."/>
        </authorList>
    </citation>
    <scope>NUCLEOTIDE SEQUENCE [LARGE SCALE GENOMIC DNA]</scope>
    <source>
        <strain evidence="4 5">CIP 109853</strain>
    </source>
</reference>
<keyword evidence="5" id="KW-1185">Reference proteome</keyword>
<gene>
    <name evidence="4" type="ORF">SAMN05216600_102271</name>
</gene>
<evidence type="ECO:0000259" key="3">
    <source>
        <dbReference type="Pfam" id="PF01261"/>
    </source>
</evidence>
<name>A0ABY1B4X7_9PSED</name>
<dbReference type="EMBL" id="FOFP01000002">
    <property type="protein sequence ID" value="SEP92046.1"/>
    <property type="molecule type" value="Genomic_DNA"/>
</dbReference>
<dbReference type="PANTHER" id="PTHR43489:SF6">
    <property type="entry name" value="HYDROXYPYRUVATE ISOMERASE-RELATED"/>
    <property type="match status" value="1"/>
</dbReference>
<dbReference type="Proteomes" id="UP000198512">
    <property type="component" value="Unassembled WGS sequence"/>
</dbReference>
<accession>A0ABY1B4X7</accession>
<evidence type="ECO:0000313" key="4">
    <source>
        <dbReference type="EMBL" id="SEP92046.1"/>
    </source>
</evidence>
<dbReference type="Gene3D" id="3.20.20.150">
    <property type="entry name" value="Divalent-metal-dependent TIM barrel enzymes"/>
    <property type="match status" value="1"/>
</dbReference>
<evidence type="ECO:0000256" key="1">
    <source>
        <dbReference type="ARBA" id="ARBA00023235"/>
    </source>
</evidence>
<dbReference type="Pfam" id="PF01261">
    <property type="entry name" value="AP_endonuc_2"/>
    <property type="match status" value="1"/>
</dbReference>
<dbReference type="PIRSF" id="PIRSF006241">
    <property type="entry name" value="HyI"/>
    <property type="match status" value="1"/>
</dbReference>